<evidence type="ECO:0000256" key="1">
    <source>
        <dbReference type="SAM" id="MobiDB-lite"/>
    </source>
</evidence>
<gene>
    <name evidence="3" type="ORF">SEVIR_6G120700v2</name>
</gene>
<dbReference type="PANTHER" id="PTHR45125:SF3">
    <property type="entry name" value="NO-APICAL-MERISTEM-ASSOCIATED CARBOXY-TERMINAL DOMAIN PROTEIN"/>
    <property type="match status" value="1"/>
</dbReference>
<dbReference type="Pfam" id="PF14303">
    <property type="entry name" value="NAM-associated"/>
    <property type="match status" value="1"/>
</dbReference>
<keyword evidence="4" id="KW-1185">Reference proteome</keyword>
<dbReference type="InterPro" id="IPR029466">
    <property type="entry name" value="NAM-associated_C"/>
</dbReference>
<dbReference type="PANTHER" id="PTHR45125">
    <property type="entry name" value="F21J9.4-RELATED"/>
    <property type="match status" value="1"/>
</dbReference>
<reference evidence="3" key="1">
    <citation type="submission" date="2019-03" db="EMBL/GenBank/DDBJ databases">
        <title>WGS assembly of Setaria viridis.</title>
        <authorList>
            <person name="Huang P."/>
            <person name="Jenkins J."/>
            <person name="Grimwood J."/>
            <person name="Barry K."/>
            <person name="Healey A."/>
            <person name="Mamidi S."/>
            <person name="Sreedasyam A."/>
            <person name="Shu S."/>
            <person name="Feldman M."/>
            <person name="Wu J."/>
            <person name="Yu Y."/>
            <person name="Chen C."/>
            <person name="Johnson J."/>
            <person name="Rokhsar D."/>
            <person name="Baxter I."/>
            <person name="Schmutz J."/>
            <person name="Brutnell T."/>
            <person name="Kellogg E."/>
        </authorList>
    </citation>
    <scope>NUCLEOTIDE SEQUENCE [LARGE SCALE GENOMIC DNA]</scope>
</reference>
<feature type="region of interest" description="Disordered" evidence="1">
    <location>
        <begin position="149"/>
        <end position="188"/>
    </location>
</feature>
<feature type="compositionally biased region" description="Acidic residues" evidence="1">
    <location>
        <begin position="152"/>
        <end position="166"/>
    </location>
</feature>
<protein>
    <recommendedName>
        <fullName evidence="2">No apical meristem-associated C-terminal domain-containing protein</fullName>
    </recommendedName>
</protein>
<dbReference type="Proteomes" id="UP000298652">
    <property type="component" value="Chromosome 6"/>
</dbReference>
<dbReference type="OMA" id="HHENWIN"/>
<sequence>MAAQATGDLDRDDGLSMFDEMHQSAKKRGCRSSNYLVQEDEALVLAWESVSLNPVLGKDQSMKTYWKHIADHFHGIVKTPSNRSISSLSHRWSTIQDQINHIQKLYKKREPHNRAVVMLHCWMLHEHHENWINRDNDCNPLKKKADRSFSEFENEGDDNEDDEEESGIPRSVVNNKKRPPWRKQEKERVKKGEYGAVFQSIMEANRKSEKESRWMEVKAMEECKVAIEEEKLRVLGEEAQAKMEQEYKIMFMDTSGPDETQRAYLESMRAQIPSRMARSGSGNGSV</sequence>
<evidence type="ECO:0000313" key="3">
    <source>
        <dbReference type="EMBL" id="TKW09713.1"/>
    </source>
</evidence>
<proteinExistence type="predicted"/>
<evidence type="ECO:0000259" key="2">
    <source>
        <dbReference type="Pfam" id="PF14303"/>
    </source>
</evidence>
<name>A0A4U6U7I3_SETVI</name>
<dbReference type="Gramene" id="TKW09713">
    <property type="protein sequence ID" value="TKW09713"/>
    <property type="gene ID" value="SEVIR_6G120700v2"/>
</dbReference>
<organism evidence="3 4">
    <name type="scientific">Setaria viridis</name>
    <name type="common">Green bristlegrass</name>
    <name type="synonym">Setaria italica subsp. viridis</name>
    <dbReference type="NCBI Taxonomy" id="4556"/>
    <lineage>
        <taxon>Eukaryota</taxon>
        <taxon>Viridiplantae</taxon>
        <taxon>Streptophyta</taxon>
        <taxon>Embryophyta</taxon>
        <taxon>Tracheophyta</taxon>
        <taxon>Spermatophyta</taxon>
        <taxon>Magnoliopsida</taxon>
        <taxon>Liliopsida</taxon>
        <taxon>Poales</taxon>
        <taxon>Poaceae</taxon>
        <taxon>PACMAD clade</taxon>
        <taxon>Panicoideae</taxon>
        <taxon>Panicodae</taxon>
        <taxon>Paniceae</taxon>
        <taxon>Cenchrinae</taxon>
        <taxon>Setaria</taxon>
    </lineage>
</organism>
<dbReference type="AlphaFoldDB" id="A0A4U6U7I3"/>
<dbReference type="EMBL" id="CM016557">
    <property type="protein sequence ID" value="TKW09713.1"/>
    <property type="molecule type" value="Genomic_DNA"/>
</dbReference>
<accession>A0A4U6U7I3</accession>
<evidence type="ECO:0000313" key="4">
    <source>
        <dbReference type="Proteomes" id="UP000298652"/>
    </source>
</evidence>
<feature type="domain" description="No apical meristem-associated C-terminal" evidence="2">
    <location>
        <begin position="118"/>
        <end position="272"/>
    </location>
</feature>